<evidence type="ECO:0000256" key="1">
    <source>
        <dbReference type="SAM" id="MobiDB-lite"/>
    </source>
</evidence>
<keyword evidence="3" id="KW-1185">Reference proteome</keyword>
<evidence type="ECO:0000313" key="2">
    <source>
        <dbReference type="EMBL" id="KAK1130356.1"/>
    </source>
</evidence>
<dbReference type="EMBL" id="JAHYIQ010000007">
    <property type="protein sequence ID" value="KAK1130356.1"/>
    <property type="molecule type" value="Genomic_DNA"/>
</dbReference>
<accession>A0AA40G3I2</accession>
<proteinExistence type="predicted"/>
<feature type="region of interest" description="Disordered" evidence="1">
    <location>
        <begin position="41"/>
        <end position="64"/>
    </location>
</feature>
<protein>
    <submittedName>
        <fullName evidence="2">Uncharacterized protein</fullName>
    </submittedName>
</protein>
<dbReference type="Proteomes" id="UP001177670">
    <property type="component" value="Unassembled WGS sequence"/>
</dbReference>
<reference evidence="2" key="1">
    <citation type="submission" date="2021-10" db="EMBL/GenBank/DDBJ databases">
        <title>Melipona bicolor Genome sequencing and assembly.</title>
        <authorList>
            <person name="Araujo N.S."/>
            <person name="Arias M.C."/>
        </authorList>
    </citation>
    <scope>NUCLEOTIDE SEQUENCE</scope>
    <source>
        <strain evidence="2">USP_2M_L1-L4_2017</strain>
        <tissue evidence="2">Whole body</tissue>
    </source>
</reference>
<dbReference type="AlphaFoldDB" id="A0AA40G3I2"/>
<name>A0AA40G3I2_9HYME</name>
<evidence type="ECO:0000313" key="3">
    <source>
        <dbReference type="Proteomes" id="UP001177670"/>
    </source>
</evidence>
<sequence length="64" mass="7358">MGIQSEELDGRWITSAVKFRSRESEDWRTCSRLKEFSLRAMGERSERSGDGQIQVDDSGITGYR</sequence>
<comment type="caution">
    <text evidence="2">The sequence shown here is derived from an EMBL/GenBank/DDBJ whole genome shotgun (WGS) entry which is preliminary data.</text>
</comment>
<gene>
    <name evidence="2" type="ORF">K0M31_018492</name>
</gene>
<organism evidence="2 3">
    <name type="scientific">Melipona bicolor</name>
    <dbReference type="NCBI Taxonomy" id="60889"/>
    <lineage>
        <taxon>Eukaryota</taxon>
        <taxon>Metazoa</taxon>
        <taxon>Ecdysozoa</taxon>
        <taxon>Arthropoda</taxon>
        <taxon>Hexapoda</taxon>
        <taxon>Insecta</taxon>
        <taxon>Pterygota</taxon>
        <taxon>Neoptera</taxon>
        <taxon>Endopterygota</taxon>
        <taxon>Hymenoptera</taxon>
        <taxon>Apocrita</taxon>
        <taxon>Aculeata</taxon>
        <taxon>Apoidea</taxon>
        <taxon>Anthophila</taxon>
        <taxon>Apidae</taxon>
        <taxon>Melipona</taxon>
    </lineage>
</organism>